<dbReference type="InterPro" id="IPR037950">
    <property type="entry name" value="PgdA-like"/>
</dbReference>
<dbReference type="AlphaFoldDB" id="A0A2K8N7Z9"/>
<dbReference type="Gene3D" id="3.20.20.370">
    <property type="entry name" value="Glycoside hydrolase/deacetylase"/>
    <property type="match status" value="1"/>
</dbReference>
<dbReference type="KEGG" id="kyr:CVV65_06045"/>
<dbReference type="PANTHER" id="PTHR47561">
    <property type="entry name" value="POLYSACCHARIDE DEACETYLASE FAMILY PROTEIN (AFU_ORTHOLOGUE AFUA_6G05030)"/>
    <property type="match status" value="1"/>
</dbReference>
<dbReference type="EMBL" id="CP024955">
    <property type="protein sequence ID" value="ATY84562.1"/>
    <property type="molecule type" value="Genomic_DNA"/>
</dbReference>
<proteinExistence type="predicted"/>
<dbReference type="GO" id="GO:0016810">
    <property type="term" value="F:hydrolase activity, acting on carbon-nitrogen (but not peptide) bonds"/>
    <property type="evidence" value="ECO:0007669"/>
    <property type="project" value="InterPro"/>
</dbReference>
<accession>A0A2K8N7Z9</accession>
<dbReference type="Proteomes" id="UP000231932">
    <property type="component" value="Chromosome"/>
</dbReference>
<dbReference type="InterPro" id="IPR011330">
    <property type="entry name" value="Glyco_hydro/deAcase_b/a-brl"/>
</dbReference>
<dbReference type="GO" id="GO:0005975">
    <property type="term" value="P:carbohydrate metabolic process"/>
    <property type="evidence" value="ECO:0007669"/>
    <property type="project" value="InterPro"/>
</dbReference>
<reference evidence="3" key="1">
    <citation type="submission" date="2017-11" db="EMBL/GenBank/DDBJ databases">
        <title>Complete Genome Sequence of Kyrpidia sp. Strain EA-1, a thermophilic, hydrogen-oxidizing Bacterium, isolated from the Azores.</title>
        <authorList>
            <person name="Reiner J.E."/>
            <person name="Lapp C.J."/>
            <person name="Bunk B."/>
            <person name="Gescher J."/>
        </authorList>
    </citation>
    <scope>NUCLEOTIDE SEQUENCE [LARGE SCALE GENOMIC DNA]</scope>
    <source>
        <strain evidence="3">EA-1</strain>
    </source>
</reference>
<dbReference type="SUPFAM" id="SSF88713">
    <property type="entry name" value="Glycoside hydrolase/deacetylase"/>
    <property type="match status" value="1"/>
</dbReference>
<sequence>MRKMSAPWPNGARVAVCLSWDVDGESAQYVRFPDRAPNQLSELHQRLYGPQVGIWKVLDLLRKYDIPGTFYIPTYTAKLHPDVVEAVQKDGHALGLHGHLHHSLEVLTLEQEEEILVHSQQIFRELTGSVPRIFRAPSWELNRWTPELLVRHGVLSDSSLMDDEKPYALETPAGQLIEIPIHWLLDDAEHWNHSRANRDKAIADPDAVFRLWSTEFDGYYASGGCYVLTLHPFISGRWAYMAVVERLIRHIRQYPGVWWTTLDRVTDWALERLAQQELPVRQSPAPEPLEF</sequence>
<dbReference type="Pfam" id="PF01522">
    <property type="entry name" value="Polysacc_deac_1"/>
    <property type="match status" value="1"/>
</dbReference>
<dbReference type="PROSITE" id="PS51677">
    <property type="entry name" value="NODB"/>
    <property type="match status" value="1"/>
</dbReference>
<keyword evidence="3" id="KW-1185">Reference proteome</keyword>
<dbReference type="PANTHER" id="PTHR47561:SF1">
    <property type="entry name" value="POLYSACCHARIDE DEACETYLASE FAMILY PROTEIN (AFU_ORTHOLOGUE AFUA_6G05030)"/>
    <property type="match status" value="1"/>
</dbReference>
<protein>
    <submittedName>
        <fullName evidence="2">Polysaccharide deacetylase</fullName>
    </submittedName>
</protein>
<organism evidence="2 3">
    <name type="scientific">Kyrpidia spormannii</name>
    <dbReference type="NCBI Taxonomy" id="2055160"/>
    <lineage>
        <taxon>Bacteria</taxon>
        <taxon>Bacillati</taxon>
        <taxon>Bacillota</taxon>
        <taxon>Bacilli</taxon>
        <taxon>Bacillales</taxon>
        <taxon>Alicyclobacillaceae</taxon>
        <taxon>Kyrpidia</taxon>
    </lineage>
</organism>
<feature type="domain" description="NodB homology" evidence="1">
    <location>
        <begin position="39"/>
        <end position="260"/>
    </location>
</feature>
<evidence type="ECO:0000259" key="1">
    <source>
        <dbReference type="PROSITE" id="PS51677"/>
    </source>
</evidence>
<evidence type="ECO:0000313" key="3">
    <source>
        <dbReference type="Proteomes" id="UP000231932"/>
    </source>
</evidence>
<gene>
    <name evidence="2" type="ORF">CVV65_06045</name>
</gene>
<dbReference type="CDD" id="cd10938">
    <property type="entry name" value="CE4_HpPgdA_like"/>
    <property type="match status" value="1"/>
</dbReference>
<evidence type="ECO:0000313" key="2">
    <source>
        <dbReference type="EMBL" id="ATY84562.1"/>
    </source>
</evidence>
<dbReference type="InterPro" id="IPR002509">
    <property type="entry name" value="NODB_dom"/>
</dbReference>
<name>A0A2K8N7Z9_9BACL</name>